<name>A0A8J8M7C4_9FIRM</name>
<dbReference type="Pfam" id="PF00583">
    <property type="entry name" value="Acetyltransf_1"/>
    <property type="match status" value="1"/>
</dbReference>
<reference evidence="2 3" key="1">
    <citation type="submission" date="2020-07" db="EMBL/GenBank/DDBJ databases">
        <title>Vallitalea guaymasensis genome.</title>
        <authorList>
            <person name="Postec A."/>
        </authorList>
    </citation>
    <scope>NUCLEOTIDE SEQUENCE [LARGE SCALE GENOMIC DNA]</scope>
    <source>
        <strain evidence="2 3">Ra1766G1</strain>
    </source>
</reference>
<evidence type="ECO:0000313" key="2">
    <source>
        <dbReference type="EMBL" id="QUH27480.1"/>
    </source>
</evidence>
<dbReference type="AlphaFoldDB" id="A0A8J8M7C4"/>
<organism evidence="2 3">
    <name type="scientific">Vallitalea guaymasensis</name>
    <dbReference type="NCBI Taxonomy" id="1185412"/>
    <lineage>
        <taxon>Bacteria</taxon>
        <taxon>Bacillati</taxon>
        <taxon>Bacillota</taxon>
        <taxon>Clostridia</taxon>
        <taxon>Lachnospirales</taxon>
        <taxon>Vallitaleaceae</taxon>
        <taxon>Vallitalea</taxon>
    </lineage>
</organism>
<dbReference type="EMBL" id="CP058561">
    <property type="protein sequence ID" value="QUH27480.1"/>
    <property type="molecule type" value="Genomic_DNA"/>
</dbReference>
<dbReference type="RefSeq" id="WP_212691847.1">
    <property type="nucleotide sequence ID" value="NZ_CP058561.1"/>
</dbReference>
<evidence type="ECO:0000259" key="1">
    <source>
        <dbReference type="PROSITE" id="PS51186"/>
    </source>
</evidence>
<sequence length="261" mass="30362">MKSLISKGKTYKYNCFEYVDEEDLENSLIYKENNECLIAYKVLIDKIQLYWACNSRDNIIKELNNFITEMKGNKIYVEFIPEDFIEVMNTIGFNIESEFIDLWYKDLTKYICNSSTSVEIRELKESETQKASLLTKSCKGLSRGFNGEDEEIIKEWYQTENSKIFVVEKDDEIIGVALVNLYGFDSEKGTVVWIRLLAVDPKYQHQGIGKSMLNYCIEWGIEKGAVRSFIATDVENYNALKLYEGIGYERNEGRGQINMEN</sequence>
<dbReference type="KEGG" id="vgu:HYG85_00500"/>
<dbReference type="CDD" id="cd04301">
    <property type="entry name" value="NAT_SF"/>
    <property type="match status" value="1"/>
</dbReference>
<dbReference type="PANTHER" id="PTHR43072">
    <property type="entry name" value="N-ACETYLTRANSFERASE"/>
    <property type="match status" value="1"/>
</dbReference>
<dbReference type="InterPro" id="IPR016181">
    <property type="entry name" value="Acyl_CoA_acyltransferase"/>
</dbReference>
<dbReference type="Proteomes" id="UP000677305">
    <property type="component" value="Chromosome"/>
</dbReference>
<dbReference type="Gene3D" id="3.40.630.30">
    <property type="match status" value="1"/>
</dbReference>
<feature type="domain" description="N-acetyltransferase" evidence="1">
    <location>
        <begin position="118"/>
        <end position="261"/>
    </location>
</feature>
<gene>
    <name evidence="2" type="ORF">HYG85_00500</name>
</gene>
<protein>
    <submittedName>
        <fullName evidence="2">GNAT family N-acetyltransferase</fullName>
    </submittedName>
</protein>
<dbReference type="InterPro" id="IPR000182">
    <property type="entry name" value="GNAT_dom"/>
</dbReference>
<keyword evidence="3" id="KW-1185">Reference proteome</keyword>
<proteinExistence type="predicted"/>
<dbReference type="SUPFAM" id="SSF55729">
    <property type="entry name" value="Acyl-CoA N-acyltransferases (Nat)"/>
    <property type="match status" value="1"/>
</dbReference>
<accession>A0A8J8M7C4</accession>
<evidence type="ECO:0000313" key="3">
    <source>
        <dbReference type="Proteomes" id="UP000677305"/>
    </source>
</evidence>
<dbReference type="PANTHER" id="PTHR43072:SF60">
    <property type="entry name" value="L-2,4-DIAMINOBUTYRIC ACID ACETYLTRANSFERASE"/>
    <property type="match status" value="1"/>
</dbReference>
<dbReference type="PROSITE" id="PS51186">
    <property type="entry name" value="GNAT"/>
    <property type="match status" value="1"/>
</dbReference>
<dbReference type="GO" id="GO:0016747">
    <property type="term" value="F:acyltransferase activity, transferring groups other than amino-acyl groups"/>
    <property type="evidence" value="ECO:0007669"/>
    <property type="project" value="InterPro"/>
</dbReference>